<dbReference type="Proteomes" id="UP001314205">
    <property type="component" value="Unassembled WGS sequence"/>
</dbReference>
<evidence type="ECO:0000313" key="17">
    <source>
        <dbReference type="Proteomes" id="UP001314205"/>
    </source>
</evidence>
<organism evidence="16 17">
    <name type="scientific">Parnassius mnemosyne</name>
    <name type="common">clouded apollo</name>
    <dbReference type="NCBI Taxonomy" id="213953"/>
    <lineage>
        <taxon>Eukaryota</taxon>
        <taxon>Metazoa</taxon>
        <taxon>Ecdysozoa</taxon>
        <taxon>Arthropoda</taxon>
        <taxon>Hexapoda</taxon>
        <taxon>Insecta</taxon>
        <taxon>Pterygota</taxon>
        <taxon>Neoptera</taxon>
        <taxon>Endopterygota</taxon>
        <taxon>Lepidoptera</taxon>
        <taxon>Glossata</taxon>
        <taxon>Ditrysia</taxon>
        <taxon>Papilionoidea</taxon>
        <taxon>Papilionidae</taxon>
        <taxon>Parnassiinae</taxon>
        <taxon>Parnassini</taxon>
        <taxon>Parnassius</taxon>
        <taxon>Driopa</taxon>
    </lineage>
</organism>
<evidence type="ECO:0000256" key="11">
    <source>
        <dbReference type="ARBA" id="ARBA00023004"/>
    </source>
</evidence>
<evidence type="ECO:0000256" key="3">
    <source>
        <dbReference type="ARBA" id="ARBA00004174"/>
    </source>
</evidence>
<evidence type="ECO:0000256" key="4">
    <source>
        <dbReference type="ARBA" id="ARBA00004406"/>
    </source>
</evidence>
<keyword evidence="12 15" id="KW-0503">Monooxygenase</keyword>
<dbReference type="PANTHER" id="PTHR24291:SF189">
    <property type="entry name" value="CYTOCHROME P450 4C3-RELATED"/>
    <property type="match status" value="1"/>
</dbReference>
<keyword evidence="13" id="KW-0472">Membrane</keyword>
<comment type="similarity">
    <text evidence="5 15">Belongs to the cytochrome P450 family.</text>
</comment>
<dbReference type="InterPro" id="IPR017972">
    <property type="entry name" value="Cyt_P450_CS"/>
</dbReference>
<dbReference type="EMBL" id="CAVLGL010000001">
    <property type="protein sequence ID" value="CAK1577862.1"/>
    <property type="molecule type" value="Genomic_DNA"/>
</dbReference>
<dbReference type="AlphaFoldDB" id="A0AAV1K7H5"/>
<protein>
    <recommendedName>
        <fullName evidence="18">Cytochrome P450</fullName>
    </recommendedName>
</protein>
<dbReference type="Pfam" id="PF00067">
    <property type="entry name" value="p450"/>
    <property type="match status" value="1"/>
</dbReference>
<dbReference type="GO" id="GO:0020037">
    <property type="term" value="F:heme binding"/>
    <property type="evidence" value="ECO:0007669"/>
    <property type="project" value="InterPro"/>
</dbReference>
<reference evidence="16 17" key="1">
    <citation type="submission" date="2023-11" db="EMBL/GenBank/DDBJ databases">
        <authorList>
            <person name="Hedman E."/>
            <person name="Englund M."/>
            <person name="Stromberg M."/>
            <person name="Nyberg Akerstrom W."/>
            <person name="Nylinder S."/>
            <person name="Jareborg N."/>
            <person name="Kallberg Y."/>
            <person name="Kronander E."/>
        </authorList>
    </citation>
    <scope>NUCLEOTIDE SEQUENCE [LARGE SCALE GENOMIC DNA]</scope>
</reference>
<comment type="subcellular location">
    <subcellularLocation>
        <location evidence="4">Endoplasmic reticulum membrane</location>
        <topology evidence="4">Peripheral membrane protein</topology>
    </subcellularLocation>
    <subcellularLocation>
        <location evidence="3">Microsome membrane</location>
        <topology evidence="3">Peripheral membrane protein</topology>
    </subcellularLocation>
</comment>
<gene>
    <name evidence="16" type="ORF">PARMNEM_LOCUS28</name>
</gene>
<evidence type="ECO:0000256" key="9">
    <source>
        <dbReference type="ARBA" id="ARBA00022848"/>
    </source>
</evidence>
<proteinExistence type="inferred from homology"/>
<evidence type="ECO:0000256" key="10">
    <source>
        <dbReference type="ARBA" id="ARBA00023002"/>
    </source>
</evidence>
<evidence type="ECO:0000256" key="2">
    <source>
        <dbReference type="ARBA" id="ARBA00003690"/>
    </source>
</evidence>
<keyword evidence="10 15" id="KW-0560">Oxidoreductase</keyword>
<evidence type="ECO:0000313" key="16">
    <source>
        <dbReference type="EMBL" id="CAK1577862.1"/>
    </source>
</evidence>
<name>A0AAV1K7H5_9NEOP</name>
<dbReference type="GO" id="GO:0016705">
    <property type="term" value="F:oxidoreductase activity, acting on paired donors, with incorporation or reduction of molecular oxygen"/>
    <property type="evidence" value="ECO:0007669"/>
    <property type="project" value="InterPro"/>
</dbReference>
<dbReference type="PRINTS" id="PR00463">
    <property type="entry name" value="EP450I"/>
</dbReference>
<evidence type="ECO:0000256" key="12">
    <source>
        <dbReference type="ARBA" id="ARBA00023033"/>
    </source>
</evidence>
<accession>A0AAV1K7H5</accession>
<evidence type="ECO:0000256" key="7">
    <source>
        <dbReference type="ARBA" id="ARBA00022723"/>
    </source>
</evidence>
<evidence type="ECO:0000256" key="5">
    <source>
        <dbReference type="ARBA" id="ARBA00010617"/>
    </source>
</evidence>
<comment type="function">
    <text evidence="2">May be involved in the metabolism of insect hormones and in the breakdown of synthetic insecticides.</text>
</comment>
<dbReference type="SUPFAM" id="SSF48264">
    <property type="entry name" value="Cytochrome P450"/>
    <property type="match status" value="1"/>
</dbReference>
<feature type="binding site" description="axial binding residue" evidence="14">
    <location>
        <position position="173"/>
    </location>
    <ligand>
        <name>heme</name>
        <dbReference type="ChEBI" id="CHEBI:30413"/>
    </ligand>
    <ligandPart>
        <name>Fe</name>
        <dbReference type="ChEBI" id="CHEBI:18248"/>
    </ligandPart>
</feature>
<evidence type="ECO:0000256" key="13">
    <source>
        <dbReference type="ARBA" id="ARBA00023136"/>
    </source>
</evidence>
<evidence type="ECO:0000256" key="15">
    <source>
        <dbReference type="RuleBase" id="RU000461"/>
    </source>
</evidence>
<dbReference type="InterPro" id="IPR002401">
    <property type="entry name" value="Cyt_P450_E_grp-I"/>
</dbReference>
<dbReference type="GO" id="GO:0005789">
    <property type="term" value="C:endoplasmic reticulum membrane"/>
    <property type="evidence" value="ECO:0007669"/>
    <property type="project" value="UniProtKB-SubCell"/>
</dbReference>
<evidence type="ECO:0000256" key="1">
    <source>
        <dbReference type="ARBA" id="ARBA00001971"/>
    </source>
</evidence>
<dbReference type="InterPro" id="IPR050196">
    <property type="entry name" value="Cytochrome_P450_Monoox"/>
</dbReference>
<evidence type="ECO:0000256" key="8">
    <source>
        <dbReference type="ARBA" id="ARBA00022824"/>
    </source>
</evidence>
<keyword evidence="8" id="KW-0256">Endoplasmic reticulum</keyword>
<dbReference type="Gene3D" id="1.10.630.10">
    <property type="entry name" value="Cytochrome P450"/>
    <property type="match status" value="1"/>
</dbReference>
<dbReference type="PROSITE" id="PS00086">
    <property type="entry name" value="CYTOCHROME_P450"/>
    <property type="match status" value="1"/>
</dbReference>
<dbReference type="PRINTS" id="PR00385">
    <property type="entry name" value="P450"/>
</dbReference>
<keyword evidence="11 14" id="KW-0408">Iron</keyword>
<dbReference type="GO" id="GO:0004497">
    <property type="term" value="F:monooxygenase activity"/>
    <property type="evidence" value="ECO:0007669"/>
    <property type="project" value="UniProtKB-KW"/>
</dbReference>
<comment type="cofactor">
    <cofactor evidence="1 14">
        <name>heme</name>
        <dbReference type="ChEBI" id="CHEBI:30413"/>
    </cofactor>
</comment>
<evidence type="ECO:0000256" key="14">
    <source>
        <dbReference type="PIRSR" id="PIRSR602401-1"/>
    </source>
</evidence>
<keyword evidence="17" id="KW-1185">Reference proteome</keyword>
<keyword evidence="9" id="KW-0492">Microsome</keyword>
<dbReference type="GO" id="GO:0005506">
    <property type="term" value="F:iron ion binding"/>
    <property type="evidence" value="ECO:0007669"/>
    <property type="project" value="InterPro"/>
</dbReference>
<keyword evidence="7 14" id="KW-0479">Metal-binding</keyword>
<evidence type="ECO:0008006" key="18">
    <source>
        <dbReference type="Google" id="ProtNLM"/>
    </source>
</evidence>
<keyword evidence="6 14" id="KW-0349">Heme</keyword>
<sequence length="225" mass="26135">MKSLSDLIFDLEGSDGESVFSSRDVKDHVNTLIVSGYDTIATNLVITLLLIGSYKEVQDKICNELEEVFVQSDRDVEKQDLPRLTYLEAVIKESMRLYPLGPVLSRRLDKDLKLRNYTLYSGKNCFLSVYSAHRHPVWGQDANDFKPERWLNPETLPKNPNYFLPFSLGRRNCIGKTYAMMWLKTVISHLLRKYLITGDHKKLVLKFDFLLKPFSGHYIAIERRN</sequence>
<dbReference type="PANTHER" id="PTHR24291">
    <property type="entry name" value="CYTOCHROME P450 FAMILY 4"/>
    <property type="match status" value="1"/>
</dbReference>
<evidence type="ECO:0000256" key="6">
    <source>
        <dbReference type="ARBA" id="ARBA00022617"/>
    </source>
</evidence>
<comment type="caution">
    <text evidence="16">The sequence shown here is derived from an EMBL/GenBank/DDBJ whole genome shotgun (WGS) entry which is preliminary data.</text>
</comment>
<dbReference type="InterPro" id="IPR036396">
    <property type="entry name" value="Cyt_P450_sf"/>
</dbReference>
<dbReference type="InterPro" id="IPR001128">
    <property type="entry name" value="Cyt_P450"/>
</dbReference>